<protein>
    <submittedName>
        <fullName evidence="2">Uncharacterized protein</fullName>
    </submittedName>
</protein>
<keyword evidence="3" id="KW-1185">Reference proteome</keyword>
<dbReference type="AlphaFoldDB" id="A0A812WG84"/>
<evidence type="ECO:0000313" key="3">
    <source>
        <dbReference type="Proteomes" id="UP000649617"/>
    </source>
</evidence>
<feature type="region of interest" description="Disordered" evidence="1">
    <location>
        <begin position="1"/>
        <end position="123"/>
    </location>
</feature>
<dbReference type="Proteomes" id="UP000649617">
    <property type="component" value="Unassembled WGS sequence"/>
</dbReference>
<dbReference type="EMBL" id="CAJNIZ010043992">
    <property type="protein sequence ID" value="CAE7675049.1"/>
    <property type="molecule type" value="Genomic_DNA"/>
</dbReference>
<comment type="caution">
    <text evidence="2">The sequence shown here is derived from an EMBL/GenBank/DDBJ whole genome shotgun (WGS) entry which is preliminary data.</text>
</comment>
<sequence length="123" mass="12968">MRTSTSNGAQDGAAIQSRQDVPQGFGQLTGHGPALGTDNARGCAIQQGGTSSEPQRRQPLPTGSSSEAPADKSNGANGTRPLWGDVVESYRKRLAMDKGREGRPKSTPKKASPLDPKHEVVYL</sequence>
<reference evidence="2" key="1">
    <citation type="submission" date="2021-02" db="EMBL/GenBank/DDBJ databases">
        <authorList>
            <person name="Dougan E. K."/>
            <person name="Rhodes N."/>
            <person name="Thang M."/>
            <person name="Chan C."/>
        </authorList>
    </citation>
    <scope>NUCLEOTIDE SEQUENCE</scope>
</reference>
<proteinExistence type="predicted"/>
<evidence type="ECO:0000256" key="1">
    <source>
        <dbReference type="SAM" id="MobiDB-lite"/>
    </source>
</evidence>
<accession>A0A812WG84</accession>
<organism evidence="2 3">
    <name type="scientific">Symbiodinium pilosum</name>
    <name type="common">Dinoflagellate</name>
    <dbReference type="NCBI Taxonomy" id="2952"/>
    <lineage>
        <taxon>Eukaryota</taxon>
        <taxon>Sar</taxon>
        <taxon>Alveolata</taxon>
        <taxon>Dinophyceae</taxon>
        <taxon>Suessiales</taxon>
        <taxon>Symbiodiniaceae</taxon>
        <taxon>Symbiodinium</taxon>
    </lineage>
</organism>
<feature type="compositionally biased region" description="Basic and acidic residues" evidence="1">
    <location>
        <begin position="88"/>
        <end position="104"/>
    </location>
</feature>
<name>A0A812WG84_SYMPI</name>
<gene>
    <name evidence="2" type="ORF">SPIL2461_LOCUS18698</name>
</gene>
<evidence type="ECO:0000313" key="2">
    <source>
        <dbReference type="EMBL" id="CAE7675049.1"/>
    </source>
</evidence>